<organism evidence="4 5">
    <name type="scientific">Apolygus lucorum</name>
    <name type="common">Small green plant bug</name>
    <name type="synonym">Lygocoris lucorum</name>
    <dbReference type="NCBI Taxonomy" id="248454"/>
    <lineage>
        <taxon>Eukaryota</taxon>
        <taxon>Metazoa</taxon>
        <taxon>Ecdysozoa</taxon>
        <taxon>Arthropoda</taxon>
        <taxon>Hexapoda</taxon>
        <taxon>Insecta</taxon>
        <taxon>Pterygota</taxon>
        <taxon>Neoptera</taxon>
        <taxon>Paraneoptera</taxon>
        <taxon>Hemiptera</taxon>
        <taxon>Heteroptera</taxon>
        <taxon>Panheteroptera</taxon>
        <taxon>Cimicomorpha</taxon>
        <taxon>Miridae</taxon>
        <taxon>Mirini</taxon>
        <taxon>Apolygus</taxon>
    </lineage>
</organism>
<keyword evidence="5" id="KW-1185">Reference proteome</keyword>
<dbReference type="InterPro" id="IPR043504">
    <property type="entry name" value="Peptidase_S1_PA_chymotrypsin"/>
</dbReference>
<dbReference type="PROSITE" id="PS50240">
    <property type="entry name" value="TRYPSIN_DOM"/>
    <property type="match status" value="2"/>
</dbReference>
<sequence length="923" mass="105040">MKYILIRCVCVLLCSFAFVEALRRSKRIVGGRDVPDHNLYKTHFVVALRRTWACTAEQLDHKLTDCSHHTECTGSLISPDFVITACHCLALHSWYSSPPRYRKGLTLGDIPPYIDDRINNIRRRPVDPFMYRKRATVEHAINNKLTIFAGHPRADVAPQRRHGAKFFLHHLCAATEKKKEPENWAKDYYELDVGLIRTCEPFVLNKDVSLAPYVPPVLIEDHLKKMLDLNYVCLQVGWGLVLKGSRKVKPKFKTREATILQHMFRFINCNRECSRDRHHCMICSRHHGAKLAASQRGDSGGPVICDGFLTAIHSVGSGGKGCLHLTECTGSLVSPDVVITACHCLTLENWYSSPPRHRKGLTLGDIPPYIDDRMSKIPRRPFDPYIYRKTATVEHAIHNKLTIFAGHPRPDLAPQRRHGAKFFLHHLCAASEEKNEPQNWAKDYYELDVGLIKTCEPFVLNKELSLAPIVSPVLIEDHLKKMLDTNYVCMQVGYGKVLRGATEVKAKFRTTNAFILQHMFRFINCNRECTSDRHHCMICSRHHGDKMATALHGDSGGPVICDGFLTAIHTEAIKRSKRIIGGRDVPDHNLYKTHFVVALRKTWACTAEQLDHKLTDCKHHTECSGNLISLDFVITACHCLTLDNWYSSPPRYRKGLTRGDIPPYIDDRMNRIRRRPFDPFIYRKTVTVQHAIHNRLTIFAGHPILNEAPQRRHAAKLFPHHLCAASEKKHERDNWVLDHYELDIGLVKTCQPFVLNKDVSLAPFVPPFLSEDHLKKMLHMNQVCLQVGYGKVLRRGTEVTEGFQLKPATILQHMFRQLSCNRECFHDTHNCMVCSRRHGAKLVTSRVGDSGGPVICDGFVTAIHALGTFGEGWIQKNYSVTIHVALACVKDFIVSTHLAYLRQLANQPFHYVNGQPITSAPEL</sequence>
<dbReference type="GO" id="GO:0004252">
    <property type="term" value="F:serine-type endopeptidase activity"/>
    <property type="evidence" value="ECO:0007669"/>
    <property type="project" value="InterPro"/>
</dbReference>
<dbReference type="InterPro" id="IPR033116">
    <property type="entry name" value="TRYPSIN_SER"/>
</dbReference>
<dbReference type="EMBL" id="WIXP02000009">
    <property type="protein sequence ID" value="KAF6205569.1"/>
    <property type="molecule type" value="Genomic_DNA"/>
</dbReference>
<evidence type="ECO:0000313" key="5">
    <source>
        <dbReference type="Proteomes" id="UP000466442"/>
    </source>
</evidence>
<dbReference type="AlphaFoldDB" id="A0A8S9XAH1"/>
<dbReference type="PROSITE" id="PS00135">
    <property type="entry name" value="TRYPSIN_SER"/>
    <property type="match status" value="2"/>
</dbReference>
<evidence type="ECO:0000259" key="3">
    <source>
        <dbReference type="PROSITE" id="PS50240"/>
    </source>
</evidence>
<feature type="chain" id="PRO_5035815414" description="Peptidase S1 domain-containing protein" evidence="2">
    <location>
        <begin position="22"/>
        <end position="923"/>
    </location>
</feature>
<dbReference type="PANTHER" id="PTHR24271">
    <property type="entry name" value="KALLIKREIN-RELATED"/>
    <property type="match status" value="1"/>
</dbReference>
<keyword evidence="2" id="KW-0732">Signal</keyword>
<dbReference type="InterPro" id="IPR001254">
    <property type="entry name" value="Trypsin_dom"/>
</dbReference>
<dbReference type="OrthoDB" id="10059102at2759"/>
<gene>
    <name evidence="4" type="ORF">GE061_019742</name>
</gene>
<dbReference type="Gene3D" id="2.40.10.10">
    <property type="entry name" value="Trypsin-like serine proteases"/>
    <property type="match status" value="4"/>
</dbReference>
<keyword evidence="1" id="KW-1015">Disulfide bond</keyword>
<dbReference type="Pfam" id="PF00089">
    <property type="entry name" value="Trypsin"/>
    <property type="match status" value="3"/>
</dbReference>
<protein>
    <recommendedName>
        <fullName evidence="3">Peptidase S1 domain-containing protein</fullName>
    </recommendedName>
</protein>
<proteinExistence type="predicted"/>
<dbReference type="GO" id="GO:0006508">
    <property type="term" value="P:proteolysis"/>
    <property type="evidence" value="ECO:0007669"/>
    <property type="project" value="InterPro"/>
</dbReference>
<dbReference type="PRINTS" id="PR00722">
    <property type="entry name" value="CHYMOTRYPSIN"/>
</dbReference>
<dbReference type="Proteomes" id="UP000466442">
    <property type="component" value="Linkage Group LG9"/>
</dbReference>
<dbReference type="PANTHER" id="PTHR24271:SF50">
    <property type="match status" value="1"/>
</dbReference>
<dbReference type="InterPro" id="IPR009003">
    <property type="entry name" value="Peptidase_S1_PA"/>
</dbReference>
<comment type="caution">
    <text evidence="4">The sequence shown here is derived from an EMBL/GenBank/DDBJ whole genome shotgun (WGS) entry which is preliminary data.</text>
</comment>
<feature type="domain" description="Peptidase S1" evidence="3">
    <location>
        <begin position="28"/>
        <end position="356"/>
    </location>
</feature>
<evidence type="ECO:0000256" key="1">
    <source>
        <dbReference type="ARBA" id="ARBA00023157"/>
    </source>
</evidence>
<reference evidence="4" key="1">
    <citation type="journal article" date="2021" name="Mol. Ecol. Resour.">
        <title>Apolygus lucorum genome provides insights into omnivorousness and mesophyll feeding.</title>
        <authorList>
            <person name="Liu Y."/>
            <person name="Liu H."/>
            <person name="Wang H."/>
            <person name="Huang T."/>
            <person name="Liu B."/>
            <person name="Yang B."/>
            <person name="Yin L."/>
            <person name="Li B."/>
            <person name="Zhang Y."/>
            <person name="Zhang S."/>
            <person name="Jiang F."/>
            <person name="Zhang X."/>
            <person name="Ren Y."/>
            <person name="Wang B."/>
            <person name="Wang S."/>
            <person name="Lu Y."/>
            <person name="Wu K."/>
            <person name="Fan W."/>
            <person name="Wang G."/>
        </authorList>
    </citation>
    <scope>NUCLEOTIDE SEQUENCE</scope>
    <source>
        <strain evidence="4">12Hb</strain>
    </source>
</reference>
<dbReference type="InterPro" id="IPR001314">
    <property type="entry name" value="Peptidase_S1A"/>
</dbReference>
<feature type="domain" description="Peptidase S1" evidence="3">
    <location>
        <begin position="579"/>
        <end position="906"/>
    </location>
</feature>
<name>A0A8S9XAH1_APOLU</name>
<accession>A0A8S9XAH1</accession>
<dbReference type="SUPFAM" id="SSF50494">
    <property type="entry name" value="Trypsin-like serine proteases"/>
    <property type="match status" value="3"/>
</dbReference>
<evidence type="ECO:0000256" key="2">
    <source>
        <dbReference type="SAM" id="SignalP"/>
    </source>
</evidence>
<feature type="signal peptide" evidence="2">
    <location>
        <begin position="1"/>
        <end position="21"/>
    </location>
</feature>
<evidence type="ECO:0000313" key="4">
    <source>
        <dbReference type="EMBL" id="KAF6205569.1"/>
    </source>
</evidence>
<dbReference type="SMART" id="SM00020">
    <property type="entry name" value="Tryp_SPc"/>
    <property type="match status" value="1"/>
</dbReference>